<reference evidence="2" key="2">
    <citation type="journal article" date="2022" name="Res Sq">
        <title>Comparative Genomics Reveals Insights into the Divergent Evolution of Astigmatic Mites and Household Pest Adaptations.</title>
        <authorList>
            <person name="Xiong Q."/>
            <person name="Wan A.T.-Y."/>
            <person name="Liu X.-Y."/>
            <person name="Fung C.S.-H."/>
            <person name="Xiao X."/>
            <person name="Malainual N."/>
            <person name="Hou J."/>
            <person name="Wang L."/>
            <person name="Wang M."/>
            <person name="Yang K."/>
            <person name="Cui Y."/>
            <person name="Leung E."/>
            <person name="Nong W."/>
            <person name="Shin S.-K."/>
            <person name="Au S."/>
            <person name="Jeong K.Y."/>
            <person name="Chew F.T."/>
            <person name="Hui J."/>
            <person name="Leung T.F."/>
            <person name="Tungtrongchitr A."/>
            <person name="Zhong N."/>
            <person name="Liu Z."/>
            <person name="Tsui S."/>
        </authorList>
    </citation>
    <scope>NUCLEOTIDE SEQUENCE</scope>
    <source>
        <strain evidence="2">Derf</strain>
        <tissue evidence="2">Whole organism</tissue>
    </source>
</reference>
<feature type="transmembrane region" description="Helical" evidence="1">
    <location>
        <begin position="177"/>
        <end position="195"/>
    </location>
</feature>
<protein>
    <submittedName>
        <fullName evidence="2">Uncharacterized protein</fullName>
    </submittedName>
</protein>
<name>A0A922I9R9_DERFA</name>
<gene>
    <name evidence="2" type="ORF">DERF_001563</name>
</gene>
<sequence>MNILNLEINLWKKLMKNKYYRFIHNHINNLYHYDEIIRKQYYPRSTENYNENEQIEKSNEMIRRPFWNVIVPGLICCLYSFGLFVYLIWPDIVYVHPFFLIVPHMYPANIRIYCSIMSLIWGVNYIFQVFYGLSTDLRHYQFLHILHLNKSNGRGLDQENLRRLRLFRDRMFSIERLTCSSIGFSAWIAVSFNVIQQRLWQYSILGLFFWSAIFIPWCLYVSSGLYQFPAFIVTINYYLILKQKSLQQKMHRFYLRLIRSNRKSFPGRYFEFVRLNKAFVELQKEIVFNSMQLVRFLSILFISFSVALTYLTCVLFLAWMPILYIIVYLIIYVAHLISLSAFIQYGSKIEYLNRNFLRFNRKCLCNEHHFFSNKYLLKQESVTSTMLECPVGMMLLDGCVITGRTQFALMINISTFFYLICRRIT</sequence>
<feature type="transmembrane region" description="Helical" evidence="1">
    <location>
        <begin position="66"/>
        <end position="90"/>
    </location>
</feature>
<evidence type="ECO:0000256" key="1">
    <source>
        <dbReference type="SAM" id="Phobius"/>
    </source>
</evidence>
<feature type="transmembrane region" description="Helical" evidence="1">
    <location>
        <begin position="110"/>
        <end position="133"/>
    </location>
</feature>
<dbReference type="EMBL" id="ASGP02000001">
    <property type="protein sequence ID" value="KAH9527554.1"/>
    <property type="molecule type" value="Genomic_DNA"/>
</dbReference>
<keyword evidence="1" id="KW-1133">Transmembrane helix</keyword>
<reference evidence="2" key="1">
    <citation type="submission" date="2013-05" db="EMBL/GenBank/DDBJ databases">
        <authorList>
            <person name="Yim A.K.Y."/>
            <person name="Chan T.F."/>
            <person name="Ji K.M."/>
            <person name="Liu X.Y."/>
            <person name="Zhou J.W."/>
            <person name="Li R.Q."/>
            <person name="Yang K.Y."/>
            <person name="Li J."/>
            <person name="Li M."/>
            <person name="Law P.T.W."/>
            <person name="Wu Y.L."/>
            <person name="Cai Z.L."/>
            <person name="Qin H."/>
            <person name="Bao Y."/>
            <person name="Leung R.K.K."/>
            <person name="Ng P.K.S."/>
            <person name="Zou J."/>
            <person name="Zhong X.J."/>
            <person name="Ran P.X."/>
            <person name="Zhong N.S."/>
            <person name="Liu Z.G."/>
            <person name="Tsui S.K.W."/>
        </authorList>
    </citation>
    <scope>NUCLEOTIDE SEQUENCE</scope>
    <source>
        <strain evidence="2">Derf</strain>
        <tissue evidence="2">Whole organism</tissue>
    </source>
</reference>
<accession>A0A922I9R9</accession>
<dbReference type="Proteomes" id="UP000790347">
    <property type="component" value="Unassembled WGS sequence"/>
</dbReference>
<proteinExistence type="predicted"/>
<feature type="transmembrane region" description="Helical" evidence="1">
    <location>
        <begin position="293"/>
        <end position="319"/>
    </location>
</feature>
<keyword evidence="3" id="KW-1185">Reference proteome</keyword>
<feature type="transmembrane region" description="Helical" evidence="1">
    <location>
        <begin position="207"/>
        <end position="240"/>
    </location>
</feature>
<keyword evidence="1" id="KW-0812">Transmembrane</keyword>
<feature type="transmembrane region" description="Helical" evidence="1">
    <location>
        <begin position="325"/>
        <end position="345"/>
    </location>
</feature>
<evidence type="ECO:0000313" key="2">
    <source>
        <dbReference type="EMBL" id="KAH9527554.1"/>
    </source>
</evidence>
<evidence type="ECO:0000313" key="3">
    <source>
        <dbReference type="Proteomes" id="UP000790347"/>
    </source>
</evidence>
<dbReference type="AlphaFoldDB" id="A0A922I9R9"/>
<keyword evidence="1" id="KW-0472">Membrane</keyword>
<comment type="caution">
    <text evidence="2">The sequence shown here is derived from an EMBL/GenBank/DDBJ whole genome shotgun (WGS) entry which is preliminary data.</text>
</comment>
<organism evidence="2 3">
    <name type="scientific">Dermatophagoides farinae</name>
    <name type="common">American house dust mite</name>
    <dbReference type="NCBI Taxonomy" id="6954"/>
    <lineage>
        <taxon>Eukaryota</taxon>
        <taxon>Metazoa</taxon>
        <taxon>Ecdysozoa</taxon>
        <taxon>Arthropoda</taxon>
        <taxon>Chelicerata</taxon>
        <taxon>Arachnida</taxon>
        <taxon>Acari</taxon>
        <taxon>Acariformes</taxon>
        <taxon>Sarcoptiformes</taxon>
        <taxon>Astigmata</taxon>
        <taxon>Psoroptidia</taxon>
        <taxon>Analgoidea</taxon>
        <taxon>Pyroglyphidae</taxon>
        <taxon>Dermatophagoidinae</taxon>
        <taxon>Dermatophagoides</taxon>
    </lineage>
</organism>